<dbReference type="CDD" id="cd04301">
    <property type="entry name" value="NAT_SF"/>
    <property type="match status" value="1"/>
</dbReference>
<evidence type="ECO:0000313" key="2">
    <source>
        <dbReference type="EMBL" id="BCJ99567.1"/>
    </source>
</evidence>
<dbReference type="PROSITE" id="PS51186">
    <property type="entry name" value="GNAT"/>
    <property type="match status" value="1"/>
</dbReference>
<sequence>MKEKMDLRKADCNIGMEECSRSIKTKQFQILTDINLIWDFMVEIYGRNFSNGVAAPFYEYAITSTWMDISYQYLNRIWFDGDKVVAFVFTESPVTNIFFNLRPGYEELVEELLDYAEEYMPNFGKQRQFILFIGQDFLIDAVTKRGYSKVYEEKDFIFDFQNELTYKLPEGFHFVKESEIDPIKLARCCWKGFDHEQDKGPFEKWEEADSGTSWNPQKGYNGVRKGIMCPAPHATPQFDIIIANDEEEYVCYSGMWWVKENNLAYMEPLCTIPEYRNRGLAAVALSKHYERMKKLGATHMTGGGNEFYKKIGYSDDGIVWTHWKKS</sequence>
<dbReference type="InterPro" id="IPR000182">
    <property type="entry name" value="GNAT_dom"/>
</dbReference>
<dbReference type="Proteomes" id="UP000515703">
    <property type="component" value="Chromosome"/>
</dbReference>
<dbReference type="Pfam" id="PF00583">
    <property type="entry name" value="Acetyltransf_1"/>
    <property type="match status" value="1"/>
</dbReference>
<reference evidence="2 3" key="2">
    <citation type="submission" date="2020-08" db="EMBL/GenBank/DDBJ databases">
        <authorList>
            <person name="Ueki A."/>
            <person name="Tonouchi A."/>
        </authorList>
    </citation>
    <scope>NUCLEOTIDE SEQUENCE [LARGE SCALE GENOMIC DNA]</scope>
    <source>
        <strain evidence="2 3">CTTW</strain>
    </source>
</reference>
<proteinExistence type="predicted"/>
<organism evidence="2 3">
    <name type="scientific">Anaerocolumna chitinilytica</name>
    <dbReference type="NCBI Taxonomy" id="1727145"/>
    <lineage>
        <taxon>Bacteria</taxon>
        <taxon>Bacillati</taxon>
        <taxon>Bacillota</taxon>
        <taxon>Clostridia</taxon>
        <taxon>Lachnospirales</taxon>
        <taxon>Lachnospiraceae</taxon>
        <taxon>Anaerocolumna</taxon>
    </lineage>
</organism>
<feature type="domain" description="N-acetyltransferase" evidence="1">
    <location>
        <begin position="172"/>
        <end position="326"/>
    </location>
</feature>
<dbReference type="RefSeq" id="WP_185255325.1">
    <property type="nucleotide sequence ID" value="NZ_AP023368.1"/>
</dbReference>
<evidence type="ECO:0000313" key="3">
    <source>
        <dbReference type="Proteomes" id="UP000515703"/>
    </source>
</evidence>
<name>A0A7I8DPB1_9FIRM</name>
<accession>A0A7I8DPB1</accession>
<gene>
    <name evidence="2" type="ORF">bsdcttw_26080</name>
</gene>
<dbReference type="Gene3D" id="3.40.630.30">
    <property type="match status" value="1"/>
</dbReference>
<protein>
    <recommendedName>
        <fullName evidence="1">N-acetyltransferase domain-containing protein</fullName>
    </recommendedName>
</protein>
<dbReference type="AlphaFoldDB" id="A0A7I8DPB1"/>
<dbReference type="InterPro" id="IPR016181">
    <property type="entry name" value="Acyl_CoA_acyltransferase"/>
</dbReference>
<dbReference type="KEGG" id="acht:bsdcttw_26080"/>
<dbReference type="SUPFAM" id="SSF55729">
    <property type="entry name" value="Acyl-CoA N-acyltransferases (Nat)"/>
    <property type="match status" value="1"/>
</dbReference>
<dbReference type="GO" id="GO:0016747">
    <property type="term" value="F:acyltransferase activity, transferring groups other than amino-acyl groups"/>
    <property type="evidence" value="ECO:0007669"/>
    <property type="project" value="InterPro"/>
</dbReference>
<evidence type="ECO:0000259" key="1">
    <source>
        <dbReference type="PROSITE" id="PS51186"/>
    </source>
</evidence>
<keyword evidence="3" id="KW-1185">Reference proteome</keyword>
<dbReference type="EMBL" id="AP023368">
    <property type="protein sequence ID" value="BCJ99567.1"/>
    <property type="molecule type" value="Genomic_DNA"/>
</dbReference>
<reference evidence="2 3" key="1">
    <citation type="submission" date="2020-08" db="EMBL/GenBank/DDBJ databases">
        <title>Draft genome sequencing of an Anaerocolumna strain isolated from anoxic soil subjected to BSD treatment.</title>
        <authorList>
            <person name="Uek A."/>
            <person name="Tonouchi A."/>
        </authorList>
    </citation>
    <scope>NUCLEOTIDE SEQUENCE [LARGE SCALE GENOMIC DNA]</scope>
    <source>
        <strain evidence="2 3">CTTW</strain>
    </source>
</reference>